<gene>
    <name evidence="1" type="ORF">L2E82_16911</name>
</gene>
<accession>A0ACB9F7A7</accession>
<evidence type="ECO:0000313" key="2">
    <source>
        <dbReference type="Proteomes" id="UP001055811"/>
    </source>
</evidence>
<protein>
    <submittedName>
        <fullName evidence="1">Uncharacterized protein</fullName>
    </submittedName>
</protein>
<evidence type="ECO:0000313" key="1">
    <source>
        <dbReference type="EMBL" id="KAI3766836.1"/>
    </source>
</evidence>
<keyword evidence="2" id="KW-1185">Reference proteome</keyword>
<proteinExistence type="predicted"/>
<organism evidence="1 2">
    <name type="scientific">Cichorium intybus</name>
    <name type="common">Chicory</name>
    <dbReference type="NCBI Taxonomy" id="13427"/>
    <lineage>
        <taxon>Eukaryota</taxon>
        <taxon>Viridiplantae</taxon>
        <taxon>Streptophyta</taxon>
        <taxon>Embryophyta</taxon>
        <taxon>Tracheophyta</taxon>
        <taxon>Spermatophyta</taxon>
        <taxon>Magnoliopsida</taxon>
        <taxon>eudicotyledons</taxon>
        <taxon>Gunneridae</taxon>
        <taxon>Pentapetalae</taxon>
        <taxon>asterids</taxon>
        <taxon>campanulids</taxon>
        <taxon>Asterales</taxon>
        <taxon>Asteraceae</taxon>
        <taxon>Cichorioideae</taxon>
        <taxon>Cichorieae</taxon>
        <taxon>Cichoriinae</taxon>
        <taxon>Cichorium</taxon>
    </lineage>
</organism>
<name>A0ACB9F7A7_CICIN</name>
<reference evidence="2" key="1">
    <citation type="journal article" date="2022" name="Mol. Ecol. Resour.">
        <title>The genomes of chicory, endive, great burdock and yacon provide insights into Asteraceae palaeo-polyploidization history and plant inulin production.</title>
        <authorList>
            <person name="Fan W."/>
            <person name="Wang S."/>
            <person name="Wang H."/>
            <person name="Wang A."/>
            <person name="Jiang F."/>
            <person name="Liu H."/>
            <person name="Zhao H."/>
            <person name="Xu D."/>
            <person name="Zhang Y."/>
        </authorList>
    </citation>
    <scope>NUCLEOTIDE SEQUENCE [LARGE SCALE GENOMIC DNA]</scope>
    <source>
        <strain evidence="2">cv. Punajuju</strain>
    </source>
</reference>
<sequence>MTHGLSGLVYIGSTHSSVLAIAMTHGLSGLVTITSLWFKFELNRTSQAKVSVFDPLPGLCSEGALRLGEGALRLGAPRLALGRTAPSGCAVFEFYKTHQEQLNKSLETYLYTSNYTLVNAIIQLASSKPSRTFKSSAEIQPQELSRNSQNSTQVISFIPPIFAIWSLKLHFSNFCHNLQFK</sequence>
<dbReference type="Proteomes" id="UP001055811">
    <property type="component" value="Linkage Group LG03"/>
</dbReference>
<reference evidence="1 2" key="2">
    <citation type="journal article" date="2022" name="Mol. Ecol. Resour.">
        <title>The genomes of chicory, endive, great burdock and yacon provide insights into Asteraceae paleo-polyploidization history and plant inulin production.</title>
        <authorList>
            <person name="Fan W."/>
            <person name="Wang S."/>
            <person name="Wang H."/>
            <person name="Wang A."/>
            <person name="Jiang F."/>
            <person name="Liu H."/>
            <person name="Zhao H."/>
            <person name="Xu D."/>
            <person name="Zhang Y."/>
        </authorList>
    </citation>
    <scope>NUCLEOTIDE SEQUENCE [LARGE SCALE GENOMIC DNA]</scope>
    <source>
        <strain evidence="2">cv. Punajuju</strain>
        <tissue evidence="1">Leaves</tissue>
    </source>
</reference>
<comment type="caution">
    <text evidence="1">The sequence shown here is derived from an EMBL/GenBank/DDBJ whole genome shotgun (WGS) entry which is preliminary data.</text>
</comment>
<dbReference type="EMBL" id="CM042011">
    <property type="protein sequence ID" value="KAI3766836.1"/>
    <property type="molecule type" value="Genomic_DNA"/>
</dbReference>